<comment type="caution">
    <text evidence="1">The sequence shown here is derived from an EMBL/GenBank/DDBJ whole genome shotgun (WGS) entry which is preliminary data.</text>
</comment>
<dbReference type="EMBL" id="JANBPG010000263">
    <property type="protein sequence ID" value="KAJ1898160.1"/>
    <property type="molecule type" value="Genomic_DNA"/>
</dbReference>
<keyword evidence="2" id="KW-1185">Reference proteome</keyword>
<protein>
    <submittedName>
        <fullName evidence="1">Uncharacterized protein</fullName>
    </submittedName>
</protein>
<gene>
    <name evidence="1" type="ORF">LPJ66_002925</name>
</gene>
<evidence type="ECO:0000313" key="2">
    <source>
        <dbReference type="Proteomes" id="UP001150581"/>
    </source>
</evidence>
<organism evidence="1 2">
    <name type="scientific">Kickxella alabastrina</name>
    <dbReference type="NCBI Taxonomy" id="61397"/>
    <lineage>
        <taxon>Eukaryota</taxon>
        <taxon>Fungi</taxon>
        <taxon>Fungi incertae sedis</taxon>
        <taxon>Zoopagomycota</taxon>
        <taxon>Kickxellomycotina</taxon>
        <taxon>Kickxellomycetes</taxon>
        <taxon>Kickxellales</taxon>
        <taxon>Kickxellaceae</taxon>
        <taxon>Kickxella</taxon>
    </lineage>
</organism>
<dbReference type="Proteomes" id="UP001150581">
    <property type="component" value="Unassembled WGS sequence"/>
</dbReference>
<sequence length="237" mass="26308">MQQATEIVWPETPEFGVSPINLFVPTWTYSDRYDGQPIVPHILLGPYHLVRRAEFLQLNSIHHILCIRDPSEQLFLRQIATNPPTEFHIIDVPADVRKTSIIPHFIQANAMLAGMVRAGQNVLVCCSDGIDKSASFVAAYLMNTFALQAVDAVTFVQNHRYCATPSPGGYKIKLSEYEPICAAQRSSAGNNGQGNANVTRRRDSEDEGSEHMDIAADPMVPVEARPIAGKRLIKRAR</sequence>
<reference evidence="1" key="1">
    <citation type="submission" date="2022-07" db="EMBL/GenBank/DDBJ databases">
        <title>Phylogenomic reconstructions and comparative analyses of Kickxellomycotina fungi.</title>
        <authorList>
            <person name="Reynolds N.K."/>
            <person name="Stajich J.E."/>
            <person name="Barry K."/>
            <person name="Grigoriev I.V."/>
            <person name="Crous P."/>
            <person name="Smith M.E."/>
        </authorList>
    </citation>
    <scope>NUCLEOTIDE SEQUENCE</scope>
    <source>
        <strain evidence="1">Benny 63K</strain>
    </source>
</reference>
<accession>A0ACC1IMH9</accession>
<name>A0ACC1IMH9_9FUNG</name>
<evidence type="ECO:0000313" key="1">
    <source>
        <dbReference type="EMBL" id="KAJ1898160.1"/>
    </source>
</evidence>
<proteinExistence type="predicted"/>